<evidence type="ECO:0000256" key="6">
    <source>
        <dbReference type="SAM" id="Phobius"/>
    </source>
</evidence>
<comment type="caution">
    <text evidence="7">The sequence shown here is derived from an EMBL/GenBank/DDBJ whole genome shotgun (WGS) entry which is preliminary data.</text>
</comment>
<protein>
    <submittedName>
        <fullName evidence="7">LysE family translocator</fullName>
    </submittedName>
</protein>
<evidence type="ECO:0000313" key="8">
    <source>
        <dbReference type="Proteomes" id="UP000318521"/>
    </source>
</evidence>
<feature type="transmembrane region" description="Helical" evidence="6">
    <location>
        <begin position="107"/>
        <end position="129"/>
    </location>
</feature>
<dbReference type="GO" id="GO:0015171">
    <property type="term" value="F:amino acid transmembrane transporter activity"/>
    <property type="evidence" value="ECO:0007669"/>
    <property type="project" value="TreeGrafter"/>
</dbReference>
<evidence type="ECO:0000256" key="3">
    <source>
        <dbReference type="ARBA" id="ARBA00022692"/>
    </source>
</evidence>
<dbReference type="GO" id="GO:0005886">
    <property type="term" value="C:plasma membrane"/>
    <property type="evidence" value="ECO:0007669"/>
    <property type="project" value="UniProtKB-SubCell"/>
</dbReference>
<feature type="transmembrane region" description="Helical" evidence="6">
    <location>
        <begin position="67"/>
        <end position="87"/>
    </location>
</feature>
<dbReference type="EMBL" id="VLXZ01000002">
    <property type="protein sequence ID" value="TSB47774.1"/>
    <property type="molecule type" value="Genomic_DNA"/>
</dbReference>
<dbReference type="RefSeq" id="WP_143847319.1">
    <property type="nucleotide sequence ID" value="NZ_VLXZ01000002.1"/>
</dbReference>
<evidence type="ECO:0000256" key="2">
    <source>
        <dbReference type="ARBA" id="ARBA00022475"/>
    </source>
</evidence>
<feature type="transmembrane region" description="Helical" evidence="6">
    <location>
        <begin position="37"/>
        <end position="61"/>
    </location>
</feature>
<feature type="transmembrane region" description="Helical" evidence="6">
    <location>
        <begin position="173"/>
        <end position="190"/>
    </location>
</feature>
<dbReference type="Pfam" id="PF01810">
    <property type="entry name" value="LysE"/>
    <property type="match status" value="1"/>
</dbReference>
<dbReference type="PANTHER" id="PTHR30086:SF20">
    <property type="entry name" value="ARGININE EXPORTER PROTEIN ARGO-RELATED"/>
    <property type="match status" value="1"/>
</dbReference>
<dbReference type="Proteomes" id="UP000318521">
    <property type="component" value="Unassembled WGS sequence"/>
</dbReference>
<keyword evidence="4 6" id="KW-1133">Transmembrane helix</keyword>
<keyword evidence="2" id="KW-1003">Cell membrane</keyword>
<proteinExistence type="predicted"/>
<keyword evidence="5 6" id="KW-0472">Membrane</keyword>
<name>A0A554A248_9BACI</name>
<dbReference type="AlphaFoldDB" id="A0A554A248"/>
<evidence type="ECO:0000256" key="1">
    <source>
        <dbReference type="ARBA" id="ARBA00004651"/>
    </source>
</evidence>
<evidence type="ECO:0000256" key="5">
    <source>
        <dbReference type="ARBA" id="ARBA00023136"/>
    </source>
</evidence>
<dbReference type="PANTHER" id="PTHR30086">
    <property type="entry name" value="ARGININE EXPORTER PROTEIN ARGO"/>
    <property type="match status" value="1"/>
</dbReference>
<sequence length="191" mass="21589">MIWTFLIYCFIVTVTPGPTNIIILSTVQNVGVRPAMVFTYGSICGFGILLMSSAMLNVFFAQTVPHVMIYIQVIGTMYLLYLAYQVYNMSVPDQTQSHPISSFGQGVLLQIVNPKAVLFTLTLFPSFVLPYNDSIFILSVTVITVTLIGFISFLIWVSFGAVFKELLRKYHRITNLMMAIFLMYAATMIWF</sequence>
<comment type="subcellular location">
    <subcellularLocation>
        <location evidence="1">Cell membrane</location>
        <topology evidence="1">Multi-pass membrane protein</topology>
    </subcellularLocation>
</comment>
<dbReference type="GO" id="GO:0033228">
    <property type="term" value="P:cysteine export across plasma membrane"/>
    <property type="evidence" value="ECO:0007669"/>
    <property type="project" value="TreeGrafter"/>
</dbReference>
<evidence type="ECO:0000313" key="7">
    <source>
        <dbReference type="EMBL" id="TSB47774.1"/>
    </source>
</evidence>
<keyword evidence="3 6" id="KW-0812">Transmembrane</keyword>
<reference evidence="7 8" key="1">
    <citation type="submission" date="2019-07" db="EMBL/GenBank/DDBJ databases">
        <authorList>
            <person name="Park Y.J."/>
            <person name="Jeong S.E."/>
            <person name="Jung H.S."/>
        </authorList>
    </citation>
    <scope>NUCLEOTIDE SEQUENCE [LARGE SCALE GENOMIC DNA]</scope>
    <source>
        <strain evidence="8">P16(2019)</strain>
    </source>
</reference>
<gene>
    <name evidence="7" type="ORF">FN960_04455</name>
</gene>
<dbReference type="OrthoDB" id="198428at2"/>
<organism evidence="7 8">
    <name type="scientific">Alkalicoccobacillus porphyridii</name>
    <dbReference type="NCBI Taxonomy" id="2597270"/>
    <lineage>
        <taxon>Bacteria</taxon>
        <taxon>Bacillati</taxon>
        <taxon>Bacillota</taxon>
        <taxon>Bacilli</taxon>
        <taxon>Bacillales</taxon>
        <taxon>Bacillaceae</taxon>
        <taxon>Alkalicoccobacillus</taxon>
    </lineage>
</organism>
<dbReference type="InterPro" id="IPR001123">
    <property type="entry name" value="LeuE-type"/>
</dbReference>
<evidence type="ECO:0000256" key="4">
    <source>
        <dbReference type="ARBA" id="ARBA00022989"/>
    </source>
</evidence>
<accession>A0A554A248</accession>
<feature type="transmembrane region" description="Helical" evidence="6">
    <location>
        <begin position="6"/>
        <end position="25"/>
    </location>
</feature>
<feature type="transmembrane region" description="Helical" evidence="6">
    <location>
        <begin position="135"/>
        <end position="161"/>
    </location>
</feature>
<keyword evidence="8" id="KW-1185">Reference proteome</keyword>